<dbReference type="PANTHER" id="PTHR47326:SF1">
    <property type="entry name" value="HTH PSQ-TYPE DOMAIN-CONTAINING PROTEIN"/>
    <property type="match status" value="1"/>
</dbReference>
<dbReference type="OrthoDB" id="6435261at2759"/>
<protein>
    <submittedName>
        <fullName evidence="1">Uncharacterized protein</fullName>
    </submittedName>
</protein>
<gene>
    <name evidence="1" type="ORF">AVEN_154998_1</name>
</gene>
<sequence length="111" mass="12743">METFQNQVIGYGGFVEWPPRSPDLTPLDFFLWGLIKGQVYENPPPTSQVLRRRITDACASVTSAVLHNVQREIQPRVQMCTVANGEHFQQYKLMFQKTGTCLSFFLPLFMT</sequence>
<dbReference type="GO" id="GO:0003676">
    <property type="term" value="F:nucleic acid binding"/>
    <property type="evidence" value="ECO:0007669"/>
    <property type="project" value="InterPro"/>
</dbReference>
<reference evidence="1 2" key="1">
    <citation type="journal article" date="2019" name="Sci. Rep.">
        <title>Orb-weaving spider Araneus ventricosus genome elucidates the spidroin gene catalogue.</title>
        <authorList>
            <person name="Kono N."/>
            <person name="Nakamura H."/>
            <person name="Ohtoshi R."/>
            <person name="Moran D.A.P."/>
            <person name="Shinohara A."/>
            <person name="Yoshida Y."/>
            <person name="Fujiwara M."/>
            <person name="Mori M."/>
            <person name="Tomita M."/>
            <person name="Arakawa K."/>
        </authorList>
    </citation>
    <scope>NUCLEOTIDE SEQUENCE [LARGE SCALE GENOMIC DNA]</scope>
</reference>
<evidence type="ECO:0000313" key="1">
    <source>
        <dbReference type="EMBL" id="GBL75689.1"/>
    </source>
</evidence>
<dbReference type="Gene3D" id="3.30.420.10">
    <property type="entry name" value="Ribonuclease H-like superfamily/Ribonuclease H"/>
    <property type="match status" value="1"/>
</dbReference>
<dbReference type="InterPro" id="IPR036397">
    <property type="entry name" value="RNaseH_sf"/>
</dbReference>
<evidence type="ECO:0000313" key="2">
    <source>
        <dbReference type="Proteomes" id="UP000499080"/>
    </source>
</evidence>
<proteinExistence type="predicted"/>
<dbReference type="Proteomes" id="UP000499080">
    <property type="component" value="Unassembled WGS sequence"/>
</dbReference>
<dbReference type="AlphaFoldDB" id="A0A4Y2A8D9"/>
<keyword evidence="2" id="KW-1185">Reference proteome</keyword>
<dbReference type="EMBL" id="BGPR01000008">
    <property type="protein sequence ID" value="GBL75689.1"/>
    <property type="molecule type" value="Genomic_DNA"/>
</dbReference>
<comment type="caution">
    <text evidence="1">The sequence shown here is derived from an EMBL/GenBank/DDBJ whole genome shotgun (WGS) entry which is preliminary data.</text>
</comment>
<name>A0A4Y2A8D9_ARAVE</name>
<organism evidence="1 2">
    <name type="scientific">Araneus ventricosus</name>
    <name type="common">Orbweaver spider</name>
    <name type="synonym">Epeira ventricosa</name>
    <dbReference type="NCBI Taxonomy" id="182803"/>
    <lineage>
        <taxon>Eukaryota</taxon>
        <taxon>Metazoa</taxon>
        <taxon>Ecdysozoa</taxon>
        <taxon>Arthropoda</taxon>
        <taxon>Chelicerata</taxon>
        <taxon>Arachnida</taxon>
        <taxon>Araneae</taxon>
        <taxon>Araneomorphae</taxon>
        <taxon>Entelegynae</taxon>
        <taxon>Araneoidea</taxon>
        <taxon>Araneidae</taxon>
        <taxon>Araneus</taxon>
    </lineage>
</organism>
<dbReference type="PANTHER" id="PTHR47326">
    <property type="entry name" value="TRANSPOSABLE ELEMENT TC3 TRANSPOSASE-LIKE PROTEIN"/>
    <property type="match status" value="1"/>
</dbReference>
<accession>A0A4Y2A8D9</accession>